<organism evidence="4">
    <name type="scientific">Parabacteroides goldsteinii</name>
    <dbReference type="NCBI Taxonomy" id="328812"/>
    <lineage>
        <taxon>Bacteria</taxon>
        <taxon>Pseudomonadati</taxon>
        <taxon>Bacteroidota</taxon>
        <taxon>Bacteroidia</taxon>
        <taxon>Bacteroidales</taxon>
        <taxon>Tannerellaceae</taxon>
        <taxon>Parabacteroides</taxon>
    </lineage>
</organism>
<keyword evidence="1" id="KW-0808">Transferase</keyword>
<name>A0A6G1ZIF4_9BACT</name>
<reference evidence="4" key="1">
    <citation type="journal article" date="2019" name="Nat. Med.">
        <title>A library of human gut bacterial isolates paired with longitudinal multiomics data enables mechanistic microbiome research.</title>
        <authorList>
            <person name="Poyet M."/>
            <person name="Groussin M."/>
            <person name="Gibbons S.M."/>
            <person name="Avila-Pacheco J."/>
            <person name="Jiang X."/>
            <person name="Kearney S.M."/>
            <person name="Perrotta A.R."/>
            <person name="Berdy B."/>
            <person name="Zhao S."/>
            <person name="Lieberman T.D."/>
            <person name="Swanson P.K."/>
            <person name="Smith M."/>
            <person name="Roesemann S."/>
            <person name="Alexander J.E."/>
            <person name="Rich S.A."/>
            <person name="Livny J."/>
            <person name="Vlamakis H."/>
            <person name="Clish C."/>
            <person name="Bullock K."/>
            <person name="Deik A."/>
            <person name="Scott J."/>
            <person name="Pierce K.A."/>
            <person name="Xavier R.J."/>
            <person name="Alm E.J."/>
        </authorList>
    </citation>
    <scope>NUCLEOTIDE SEQUENCE</scope>
    <source>
        <strain evidence="4">BIOML-A4</strain>
    </source>
</reference>
<dbReference type="InterPro" id="IPR015393">
    <property type="entry name" value="DUF1972"/>
</dbReference>
<feature type="domain" description="Glycosyl transferase family 1" evidence="2">
    <location>
        <begin position="195"/>
        <end position="327"/>
    </location>
</feature>
<evidence type="ECO:0000259" key="3">
    <source>
        <dbReference type="Pfam" id="PF09314"/>
    </source>
</evidence>
<dbReference type="GO" id="GO:0016757">
    <property type="term" value="F:glycosyltransferase activity"/>
    <property type="evidence" value="ECO:0007669"/>
    <property type="project" value="InterPro"/>
</dbReference>
<gene>
    <name evidence="4" type="ORF">GKE01_20060</name>
</gene>
<dbReference type="Pfam" id="PF00534">
    <property type="entry name" value="Glycos_transf_1"/>
    <property type="match status" value="1"/>
</dbReference>
<dbReference type="EMBL" id="WKLP01000034">
    <property type="protein sequence ID" value="MRY13744.1"/>
    <property type="molecule type" value="Genomic_DNA"/>
</dbReference>
<evidence type="ECO:0000256" key="1">
    <source>
        <dbReference type="ARBA" id="ARBA00022679"/>
    </source>
</evidence>
<sequence length="370" mass="42522">MKIAILGTRGIPNNYGGFEQFAECVSVSLVKRGHQVTVYNPHFHYYQSDTYNGVMIRKIYSPEKSIGASANFIYDYLCLKDALKLDFDIILECGYHSNAPSYFLMGQRKSPILITNMDGLEWKRSKWNRTTRWLIKRLEKLAVKKSHYLVSDNIGIQQYYKHEFGVDSCCIAYGATPVDVFDEQCIKAYGITPNHYFMLIARLEPENNIEPVLDGYLMSGSKLPFLVIGNNDTPYGRYLKNKYANENINFVGGLYQKEILDSLRYYAKAYFHGHSVGGTNPSLLEAMASKALIVAHDNVFNRAVLKGNALFFSTDRDVVNVINQIDEFEVRNFKENNYLLIKNEYSWEKIASMYESLFEDALKRLAFDKV</sequence>
<evidence type="ECO:0000259" key="2">
    <source>
        <dbReference type="Pfam" id="PF00534"/>
    </source>
</evidence>
<dbReference type="RefSeq" id="WP_010802555.1">
    <property type="nucleotide sequence ID" value="NZ_CAJSYT010000017.1"/>
</dbReference>
<dbReference type="AlphaFoldDB" id="A0A6G1ZIF4"/>
<protein>
    <submittedName>
        <fullName evidence="4">DUF1972 domain-containing protein</fullName>
    </submittedName>
</protein>
<comment type="caution">
    <text evidence="4">The sequence shown here is derived from an EMBL/GenBank/DDBJ whole genome shotgun (WGS) entry which is preliminary data.</text>
</comment>
<dbReference type="Gene3D" id="3.40.50.2000">
    <property type="entry name" value="Glycogen Phosphorylase B"/>
    <property type="match status" value="2"/>
</dbReference>
<accession>A0A6G1ZIF4</accession>
<dbReference type="PANTHER" id="PTHR46401:SF2">
    <property type="entry name" value="GLYCOSYLTRANSFERASE WBBK-RELATED"/>
    <property type="match status" value="1"/>
</dbReference>
<dbReference type="SUPFAM" id="SSF53756">
    <property type="entry name" value="UDP-Glycosyltransferase/glycogen phosphorylase"/>
    <property type="match status" value="1"/>
</dbReference>
<evidence type="ECO:0000313" key="4">
    <source>
        <dbReference type="EMBL" id="MRY13744.1"/>
    </source>
</evidence>
<proteinExistence type="predicted"/>
<dbReference type="PANTHER" id="PTHR46401">
    <property type="entry name" value="GLYCOSYLTRANSFERASE WBBK-RELATED"/>
    <property type="match status" value="1"/>
</dbReference>
<dbReference type="GO" id="GO:0009103">
    <property type="term" value="P:lipopolysaccharide biosynthetic process"/>
    <property type="evidence" value="ECO:0007669"/>
    <property type="project" value="TreeGrafter"/>
</dbReference>
<dbReference type="InterPro" id="IPR001296">
    <property type="entry name" value="Glyco_trans_1"/>
</dbReference>
<feature type="domain" description="DUF1972" evidence="3">
    <location>
        <begin position="3"/>
        <end position="175"/>
    </location>
</feature>
<dbReference type="Pfam" id="PF09314">
    <property type="entry name" value="DUF1972"/>
    <property type="match status" value="1"/>
</dbReference>